<dbReference type="Proteomes" id="UP000037035">
    <property type="component" value="Unassembled WGS sequence"/>
</dbReference>
<dbReference type="OrthoDB" id="5307922at2759"/>
<evidence type="ECO:0000313" key="1">
    <source>
        <dbReference type="EMBL" id="KNZ59484.1"/>
    </source>
</evidence>
<accession>A0A0L6VFH1</accession>
<name>A0A0L6VFH1_9BASI</name>
<comment type="caution">
    <text evidence="1">The sequence shown here is derived from an EMBL/GenBank/DDBJ whole genome shotgun (WGS) entry which is preliminary data.</text>
</comment>
<dbReference type="EMBL" id="LAVV01006527">
    <property type="protein sequence ID" value="KNZ59484.1"/>
    <property type="molecule type" value="Genomic_DNA"/>
</dbReference>
<gene>
    <name evidence="1" type="ORF">VP01_1720g2</name>
</gene>
<reference evidence="1 2" key="1">
    <citation type="submission" date="2015-08" db="EMBL/GenBank/DDBJ databases">
        <title>Next Generation Sequencing and Analysis of the Genome of Puccinia sorghi L Schw, the Causal Agent of Maize Common Rust.</title>
        <authorList>
            <person name="Rochi L."/>
            <person name="Burguener G."/>
            <person name="Darino M."/>
            <person name="Turjanski A."/>
            <person name="Kreff E."/>
            <person name="Dieguez M.J."/>
            <person name="Sacco F."/>
        </authorList>
    </citation>
    <scope>NUCLEOTIDE SEQUENCE [LARGE SCALE GENOMIC DNA]</scope>
    <source>
        <strain evidence="1 2">RO10H11247</strain>
    </source>
</reference>
<dbReference type="VEuPathDB" id="FungiDB:VP01_1720g2"/>
<evidence type="ECO:0000313" key="2">
    <source>
        <dbReference type="Proteomes" id="UP000037035"/>
    </source>
</evidence>
<protein>
    <submittedName>
        <fullName evidence="1">Uncharacterized protein</fullName>
    </submittedName>
</protein>
<sequence length="117" mass="13240">MSPVIRCLLIGPGAGNQNYVSCYQLKSVVHCSFDKIMLKFIPALHGQQQFPNRVIENVYVTSSGSVFIVIIPFIPRFQSVMGELYKENSTLMLTSEVWKFSKLTDKNTCSSPTRKLF</sequence>
<keyword evidence="2" id="KW-1185">Reference proteome</keyword>
<organism evidence="1 2">
    <name type="scientific">Puccinia sorghi</name>
    <dbReference type="NCBI Taxonomy" id="27349"/>
    <lineage>
        <taxon>Eukaryota</taxon>
        <taxon>Fungi</taxon>
        <taxon>Dikarya</taxon>
        <taxon>Basidiomycota</taxon>
        <taxon>Pucciniomycotina</taxon>
        <taxon>Pucciniomycetes</taxon>
        <taxon>Pucciniales</taxon>
        <taxon>Pucciniaceae</taxon>
        <taxon>Puccinia</taxon>
    </lineage>
</organism>
<proteinExistence type="predicted"/>
<dbReference type="AlphaFoldDB" id="A0A0L6VFH1"/>